<feature type="coiled-coil region" evidence="1">
    <location>
        <begin position="167"/>
        <end position="194"/>
    </location>
</feature>
<dbReference type="AlphaFoldDB" id="A0A813HEQ2"/>
<dbReference type="Proteomes" id="UP000654075">
    <property type="component" value="Unassembled WGS sequence"/>
</dbReference>
<evidence type="ECO:0000313" key="4">
    <source>
        <dbReference type="Proteomes" id="UP000654075"/>
    </source>
</evidence>
<dbReference type="OMA" id="CHIAEVQ"/>
<evidence type="ECO:0000313" key="3">
    <source>
        <dbReference type="EMBL" id="CAE8636588.1"/>
    </source>
</evidence>
<reference evidence="3" key="1">
    <citation type="submission" date="2021-02" db="EMBL/GenBank/DDBJ databases">
        <authorList>
            <person name="Dougan E. K."/>
            <person name="Rhodes N."/>
            <person name="Thang M."/>
            <person name="Chan C."/>
        </authorList>
    </citation>
    <scope>NUCLEOTIDE SEQUENCE</scope>
</reference>
<proteinExistence type="predicted"/>
<feature type="region of interest" description="Disordered" evidence="2">
    <location>
        <begin position="36"/>
        <end position="110"/>
    </location>
</feature>
<keyword evidence="1" id="KW-0175">Coiled coil</keyword>
<protein>
    <submittedName>
        <fullName evidence="3">Uncharacterized protein</fullName>
    </submittedName>
</protein>
<dbReference type="EMBL" id="CAJNNV010031518">
    <property type="protein sequence ID" value="CAE8636588.1"/>
    <property type="molecule type" value="Genomic_DNA"/>
</dbReference>
<comment type="caution">
    <text evidence="3">The sequence shown here is derived from an EMBL/GenBank/DDBJ whole genome shotgun (WGS) entry which is preliminary data.</text>
</comment>
<organism evidence="3 4">
    <name type="scientific">Polarella glacialis</name>
    <name type="common">Dinoflagellate</name>
    <dbReference type="NCBI Taxonomy" id="89957"/>
    <lineage>
        <taxon>Eukaryota</taxon>
        <taxon>Sar</taxon>
        <taxon>Alveolata</taxon>
        <taxon>Dinophyceae</taxon>
        <taxon>Suessiales</taxon>
        <taxon>Suessiaceae</taxon>
        <taxon>Polarella</taxon>
    </lineage>
</organism>
<evidence type="ECO:0000256" key="1">
    <source>
        <dbReference type="SAM" id="Coils"/>
    </source>
</evidence>
<evidence type="ECO:0000256" key="2">
    <source>
        <dbReference type="SAM" id="MobiDB-lite"/>
    </source>
</evidence>
<accession>A0A813HEQ2</accession>
<sequence>MAMSSSGSLREQLCQIEQSLGVCHVADVQVWPNIGRPADLRSRNQSVRSALAGSGRRPPMTPGTATSRGGGFNGHTEVVHQPQPPPSRTAQGSPDALRSAGDTMPSPFGEQDRKLDMAVAQVMEGKQLFFGESDVEVAGLPKVVALGERDSKAATLMHCAPRLPQQLADIRMQLRELAQNCDNLQAMVEEQDSESQIESVEAEHASAMGQAARLLEALGASTTVPGTASHVAWRPPGA</sequence>
<keyword evidence="4" id="KW-1185">Reference proteome</keyword>
<gene>
    <name evidence="3" type="ORF">PGLA1383_LOCUS52015</name>
</gene>
<name>A0A813HEQ2_POLGL</name>
<dbReference type="OrthoDB" id="419335at2759"/>